<evidence type="ECO:0000313" key="1">
    <source>
        <dbReference type="EMBL" id="QWU85840.1"/>
    </source>
</evidence>
<dbReference type="EMBL" id="CP076661">
    <property type="protein sequence ID" value="QWU85840.1"/>
    <property type="molecule type" value="Genomic_DNA"/>
</dbReference>
<protein>
    <submittedName>
        <fullName evidence="1">Uncharacterized protein</fullName>
    </submittedName>
</protein>
<sequence>MDKRKGSTTSITSQASSTMSNSSVSTTQKLIEFSVDDVFARYTVPQVQKLHKDYHQDITKAKDELHLLVGGKYRDLIKIAEEIDTMSTTAYKLDNTLADLSFKSSNYITFGNNKFSKFDSVVRKENVQKARQASQMTILNNVINNELIGYDLKLQTDSLRRTQYLVHLAKIYYTIEKLFADIIPSNDHKATSYKKLKDNFVSYLERKLARYTFTGDSLSNTSGIRNVDDIIQKTQNNQWLEDETFDFLSEEQDDEYYQYSDSDSKTDSISNASSVPIVNYILAYIIVNHDGEATNSLSSITSKIVDLRTTHLQSLAKDASNHPQVSNTNFYKLFRFIESTAVCVNEYLANDGELKTRLKSLKAWKASQLIGFHSWFENDDIRFDINMESSGSSSFEESLSPYYNNSGLLLHNFISELYQASTTSDDTAASIKVILSVLYNFLSGASKLQALAHYEESKCYTSETVFTEKLISSIISSAFEHVEKASQSHLHNLTEGDSSVLSSLNSSIRETNLDSCHDNDFFSNEIISSMEEDIETYLGNVSRLASLTSTKSEHSLSSWLSAMRSILLETKIQEDNIIKKIGNVLKRSSEGSSIKRQASSFSNKLHGIYQSIIKDLGIQLDVFVSGLAGELASDGNEEKDLVFGVLSYVLEVKQFIQKTLKSDSKSIVKKIDDLLHELYDHILKSALNSKFGDKTVEESLAATIRPSSTIQDTDLSRRADTPVHSILFGLMEELLDSDRFEQQRVISFFTNKDTAELFSSQKKKHILRIVDEVLTASHSNSGSDENGIGKIPTAQAEQLLANILFVLNFTQTSTIKSNDEILQPYLQKVNGVAESDIELSVVENIARGVSEQYKATKDMFLPLSAF</sequence>
<gene>
    <name evidence="1" type="ORF">CA3LBN_000058</name>
</gene>
<organism evidence="1 2">
    <name type="scientific">Candidozyma haemuli</name>
    <dbReference type="NCBI Taxonomy" id="45357"/>
    <lineage>
        <taxon>Eukaryota</taxon>
        <taxon>Fungi</taxon>
        <taxon>Dikarya</taxon>
        <taxon>Ascomycota</taxon>
        <taxon>Saccharomycotina</taxon>
        <taxon>Pichiomycetes</taxon>
        <taxon>Metschnikowiaceae</taxon>
        <taxon>Candidozyma</taxon>
    </lineage>
</organism>
<proteinExistence type="predicted"/>
<keyword evidence="2" id="KW-1185">Reference proteome</keyword>
<accession>A0ABX8I0H1</accession>
<reference evidence="1 2" key="1">
    <citation type="submission" date="2021-06" db="EMBL/GenBank/DDBJ databases">
        <title>Candida outbreak in Lebanon.</title>
        <authorList>
            <person name="Finianos M."/>
        </authorList>
    </citation>
    <scope>NUCLEOTIDE SEQUENCE [LARGE SCALE GENOMIC DNA]</scope>
    <source>
        <strain evidence="1">CA3LBN</strain>
    </source>
</reference>
<evidence type="ECO:0000313" key="2">
    <source>
        <dbReference type="Proteomes" id="UP000825434"/>
    </source>
</evidence>
<dbReference type="Proteomes" id="UP000825434">
    <property type="component" value="Chromosome 1"/>
</dbReference>
<dbReference type="Pfam" id="PF08700">
    <property type="entry name" value="VPS51_Exo84_N"/>
    <property type="match status" value="1"/>
</dbReference>
<name>A0ABX8I0H1_9ASCO</name>